<keyword evidence="2" id="KW-1185">Reference proteome</keyword>
<name>A0A026WBU7_OOCBI</name>
<evidence type="ECO:0000313" key="2">
    <source>
        <dbReference type="Proteomes" id="UP000053097"/>
    </source>
</evidence>
<gene>
    <name evidence="1" type="ORF">X777_06989</name>
</gene>
<sequence>MEHCFKKDRSADATVSTWNFFEDANLISHRNISEQATVPEAANGFCKIRK</sequence>
<dbReference type="EMBL" id="KK107282">
    <property type="protein sequence ID" value="EZA53557.1"/>
    <property type="molecule type" value="Genomic_DNA"/>
</dbReference>
<proteinExistence type="predicted"/>
<organism evidence="1 2">
    <name type="scientific">Ooceraea biroi</name>
    <name type="common">Clonal raider ant</name>
    <name type="synonym">Cerapachys biroi</name>
    <dbReference type="NCBI Taxonomy" id="2015173"/>
    <lineage>
        <taxon>Eukaryota</taxon>
        <taxon>Metazoa</taxon>
        <taxon>Ecdysozoa</taxon>
        <taxon>Arthropoda</taxon>
        <taxon>Hexapoda</taxon>
        <taxon>Insecta</taxon>
        <taxon>Pterygota</taxon>
        <taxon>Neoptera</taxon>
        <taxon>Endopterygota</taxon>
        <taxon>Hymenoptera</taxon>
        <taxon>Apocrita</taxon>
        <taxon>Aculeata</taxon>
        <taxon>Formicoidea</taxon>
        <taxon>Formicidae</taxon>
        <taxon>Dorylinae</taxon>
        <taxon>Ooceraea</taxon>
    </lineage>
</organism>
<reference evidence="1 2" key="1">
    <citation type="journal article" date="2014" name="Curr. Biol.">
        <title>The genome of the clonal raider ant Cerapachys biroi.</title>
        <authorList>
            <person name="Oxley P.R."/>
            <person name="Ji L."/>
            <person name="Fetter-Pruneda I."/>
            <person name="McKenzie S.K."/>
            <person name="Li C."/>
            <person name="Hu H."/>
            <person name="Zhang G."/>
            <person name="Kronauer D.J."/>
        </authorList>
    </citation>
    <scope>NUCLEOTIDE SEQUENCE [LARGE SCALE GENOMIC DNA]</scope>
</reference>
<protein>
    <submittedName>
        <fullName evidence="1">Uncharacterized protein</fullName>
    </submittedName>
</protein>
<dbReference type="Proteomes" id="UP000053097">
    <property type="component" value="Unassembled WGS sequence"/>
</dbReference>
<evidence type="ECO:0000313" key="1">
    <source>
        <dbReference type="EMBL" id="EZA53557.1"/>
    </source>
</evidence>
<dbReference type="AlphaFoldDB" id="A0A026WBU7"/>
<accession>A0A026WBU7</accession>